<evidence type="ECO:0000256" key="1">
    <source>
        <dbReference type="ARBA" id="ARBA00022679"/>
    </source>
</evidence>
<dbReference type="PROSITE" id="PS51186">
    <property type="entry name" value="GNAT"/>
    <property type="match status" value="1"/>
</dbReference>
<dbReference type="InterPro" id="IPR000182">
    <property type="entry name" value="GNAT_dom"/>
</dbReference>
<dbReference type="SUPFAM" id="SSF55729">
    <property type="entry name" value="Acyl-CoA N-acyltransferases (Nat)"/>
    <property type="match status" value="1"/>
</dbReference>
<dbReference type="PATRIC" id="fig|1544413.3.peg.170"/>
<name>A0A0Q1E381_9CORY</name>
<sequence>MELTIRRETEADITTIRSLITRAFADDYHSWHNEQELVEKLRDTDQLALCLVAVSELDIVGFVGATHVQLSDGTSDWCALGPLAIEPEARYRGVGTALISRALEELRAADIRGVAALGNAEFYHKFGFQPAPEIHLSIERNAGPEVEVLALPLHDSSAPQGTILLHRHIHVEKGEQA</sequence>
<dbReference type="PANTHER" id="PTHR43877">
    <property type="entry name" value="AMINOALKYLPHOSPHONATE N-ACETYLTRANSFERASE-RELATED-RELATED"/>
    <property type="match status" value="1"/>
</dbReference>
<organism evidence="4 5">
    <name type="scientific">Corynebacterium lowii</name>
    <dbReference type="NCBI Taxonomy" id="1544413"/>
    <lineage>
        <taxon>Bacteria</taxon>
        <taxon>Bacillati</taxon>
        <taxon>Actinomycetota</taxon>
        <taxon>Actinomycetes</taxon>
        <taxon>Mycobacteriales</taxon>
        <taxon>Corynebacteriaceae</taxon>
        <taxon>Corynebacterium</taxon>
    </lineage>
</organism>
<dbReference type="Proteomes" id="UP000050488">
    <property type="component" value="Unassembled WGS sequence"/>
</dbReference>
<protein>
    <submittedName>
        <fullName evidence="4">Mycothiol acetyltransferase</fullName>
        <ecNumber evidence="4">2.3.1.189</ecNumber>
    </submittedName>
</protein>
<dbReference type="Gene3D" id="3.40.630.30">
    <property type="match status" value="1"/>
</dbReference>
<dbReference type="CDD" id="cd04301">
    <property type="entry name" value="NAT_SF"/>
    <property type="match status" value="1"/>
</dbReference>
<keyword evidence="5" id="KW-1185">Reference proteome</keyword>
<dbReference type="EC" id="2.3.1.189" evidence="4"/>
<evidence type="ECO:0000256" key="2">
    <source>
        <dbReference type="ARBA" id="ARBA00023315"/>
    </source>
</evidence>
<evidence type="ECO:0000259" key="3">
    <source>
        <dbReference type="PROSITE" id="PS51186"/>
    </source>
</evidence>
<keyword evidence="1 4" id="KW-0808">Transferase</keyword>
<reference evidence="4 5" key="1">
    <citation type="submission" date="2015-10" db="EMBL/GenBank/DDBJ databases">
        <title>Corynebacteirum lowii and Corynebacterium oculi species nova, derived from human clinical disease and and emended description of Corynebacterium mastiditis.</title>
        <authorList>
            <person name="Bernard K."/>
            <person name="Pacheco A.L."/>
            <person name="Mcdougall C."/>
            <person name="Burtx T."/>
            <person name="Weibe D."/>
            <person name="Tyler S."/>
            <person name="Olson A.B."/>
            <person name="Cnockaert M."/>
            <person name="Eguchi H."/>
            <person name="Kuwahara T."/>
            <person name="Nakayama-Imaohji H."/>
            <person name="Boudewijins M."/>
            <person name="Van Hoecke F."/>
            <person name="Bernier A.-M."/>
            <person name="Vandamme P."/>
        </authorList>
    </citation>
    <scope>NUCLEOTIDE SEQUENCE [LARGE SCALE GENOMIC DNA]</scope>
    <source>
        <strain evidence="4 5">NML 130206</strain>
    </source>
</reference>
<comment type="caution">
    <text evidence="4">The sequence shown here is derived from an EMBL/GenBank/DDBJ whole genome shotgun (WGS) entry which is preliminary data.</text>
</comment>
<evidence type="ECO:0000313" key="5">
    <source>
        <dbReference type="Proteomes" id="UP000050488"/>
    </source>
</evidence>
<gene>
    <name evidence="4" type="primary">mshD_1</name>
    <name evidence="4" type="ORF">Clow_00167</name>
</gene>
<dbReference type="Pfam" id="PF00583">
    <property type="entry name" value="Acetyltransf_1"/>
    <property type="match status" value="1"/>
</dbReference>
<dbReference type="InterPro" id="IPR016181">
    <property type="entry name" value="Acyl_CoA_acyltransferase"/>
</dbReference>
<accession>A0A0Q1E381</accession>
<dbReference type="EMBL" id="LKEV01000001">
    <property type="protein sequence ID" value="KQB87119.1"/>
    <property type="molecule type" value="Genomic_DNA"/>
</dbReference>
<dbReference type="GO" id="GO:0035447">
    <property type="term" value="F:mycothiol synthase activity"/>
    <property type="evidence" value="ECO:0007669"/>
    <property type="project" value="UniProtKB-EC"/>
</dbReference>
<dbReference type="InterPro" id="IPR050832">
    <property type="entry name" value="Bact_Acetyltransf"/>
</dbReference>
<dbReference type="RefSeq" id="WP_169786555.1">
    <property type="nucleotide sequence ID" value="NZ_JAUSQY010000001.1"/>
</dbReference>
<keyword evidence="2 4" id="KW-0012">Acyltransferase</keyword>
<feature type="domain" description="N-acetyltransferase" evidence="3">
    <location>
        <begin position="3"/>
        <end position="154"/>
    </location>
</feature>
<evidence type="ECO:0000313" key="4">
    <source>
        <dbReference type="EMBL" id="KQB87119.1"/>
    </source>
</evidence>
<proteinExistence type="predicted"/>
<dbReference type="STRING" id="1544413.Clow_00167"/>
<dbReference type="AlphaFoldDB" id="A0A0Q1E381"/>